<feature type="non-terminal residue" evidence="2">
    <location>
        <position position="109"/>
    </location>
</feature>
<reference evidence="2" key="1">
    <citation type="submission" date="2025-08" db="UniProtKB">
        <authorList>
            <consortium name="RefSeq"/>
        </authorList>
    </citation>
    <scope>IDENTIFICATION</scope>
    <source>
        <tissue evidence="2">Blood</tissue>
    </source>
</reference>
<dbReference type="KEGG" id="bbis:104996932"/>
<dbReference type="GO" id="GO:0019894">
    <property type="term" value="F:kinesin binding"/>
    <property type="evidence" value="ECO:0007669"/>
    <property type="project" value="TreeGrafter"/>
</dbReference>
<dbReference type="GO" id="GO:0030159">
    <property type="term" value="F:signaling receptor complex adaptor activity"/>
    <property type="evidence" value="ECO:0007669"/>
    <property type="project" value="TreeGrafter"/>
</dbReference>
<sequence>MWAARAQPPWPSSSVTTCLSPFLALPSPSPAVVLHRGQLLGLRANKTSPTSGEGARPGGVIHVYGDDSSDRAASSFIPYCSMAQAQLCFHGHRDAVKFFVSVPGELPAA</sequence>
<dbReference type="GeneID" id="104996932"/>
<dbReference type="GO" id="GO:0016192">
    <property type="term" value="P:vesicle-mediated transport"/>
    <property type="evidence" value="ECO:0007669"/>
    <property type="project" value="TreeGrafter"/>
</dbReference>
<dbReference type="GO" id="GO:0005078">
    <property type="term" value="F:MAP-kinase scaffold activity"/>
    <property type="evidence" value="ECO:0007669"/>
    <property type="project" value="InterPro"/>
</dbReference>
<dbReference type="GO" id="GO:0008432">
    <property type="term" value="F:JUN kinase binding"/>
    <property type="evidence" value="ECO:0007669"/>
    <property type="project" value="TreeGrafter"/>
</dbReference>
<accession>A0A6P3I5A7</accession>
<protein>
    <submittedName>
        <fullName evidence="2">C-Jun-amino-terminal kinase-interacting protein 3-like</fullName>
    </submittedName>
</protein>
<name>A0A6P3I5A7_BISBB</name>
<dbReference type="InterPro" id="IPR039911">
    <property type="entry name" value="JIP3/JIP4"/>
</dbReference>
<keyword evidence="1" id="KW-1185">Reference proteome</keyword>
<dbReference type="RefSeq" id="XP_010849628.1">
    <property type="nucleotide sequence ID" value="XM_010851326.1"/>
</dbReference>
<dbReference type="AlphaFoldDB" id="A0A6P3I5A7"/>
<proteinExistence type="predicted"/>
<organism evidence="1 2">
    <name type="scientific">Bison bison bison</name>
    <name type="common">North American plains bison</name>
    <dbReference type="NCBI Taxonomy" id="43346"/>
    <lineage>
        <taxon>Eukaryota</taxon>
        <taxon>Metazoa</taxon>
        <taxon>Chordata</taxon>
        <taxon>Craniata</taxon>
        <taxon>Vertebrata</taxon>
        <taxon>Euteleostomi</taxon>
        <taxon>Mammalia</taxon>
        <taxon>Eutheria</taxon>
        <taxon>Laurasiatheria</taxon>
        <taxon>Artiodactyla</taxon>
        <taxon>Ruminantia</taxon>
        <taxon>Pecora</taxon>
        <taxon>Bovidae</taxon>
        <taxon>Bovinae</taxon>
        <taxon>Bison</taxon>
    </lineage>
</organism>
<dbReference type="Proteomes" id="UP000515208">
    <property type="component" value="Unplaced"/>
</dbReference>
<gene>
    <name evidence="2" type="primary">LOC104996932</name>
</gene>
<evidence type="ECO:0000313" key="1">
    <source>
        <dbReference type="Proteomes" id="UP000515208"/>
    </source>
</evidence>
<dbReference type="PANTHER" id="PTHR13886">
    <property type="entry name" value="JNK/SAPK-ASSOCIATED PROTEIN"/>
    <property type="match status" value="1"/>
</dbReference>
<dbReference type="PANTHER" id="PTHR13886:SF3">
    <property type="entry name" value="C-JUN-AMINO-TERMINAL KINASE-INTERACTING PROTEIN 3"/>
    <property type="match status" value="1"/>
</dbReference>
<dbReference type="GO" id="GO:0005737">
    <property type="term" value="C:cytoplasm"/>
    <property type="evidence" value="ECO:0007669"/>
    <property type="project" value="TreeGrafter"/>
</dbReference>
<evidence type="ECO:0000313" key="2">
    <source>
        <dbReference type="RefSeq" id="XP_010849628.1"/>
    </source>
</evidence>